<dbReference type="EMBL" id="AMWN01000006">
    <property type="protein sequence ID" value="EXJ83599.1"/>
    <property type="molecule type" value="Genomic_DNA"/>
</dbReference>
<feature type="region of interest" description="Disordered" evidence="2">
    <location>
        <begin position="737"/>
        <end position="760"/>
    </location>
</feature>
<comment type="caution">
    <text evidence="3">The sequence shown here is derived from an EMBL/GenBank/DDBJ whole genome shotgun (WGS) entry which is preliminary data.</text>
</comment>
<evidence type="ECO:0000256" key="1">
    <source>
        <dbReference type="SAM" id="Coils"/>
    </source>
</evidence>
<evidence type="ECO:0000313" key="3">
    <source>
        <dbReference type="EMBL" id="EXJ83599.1"/>
    </source>
</evidence>
<evidence type="ECO:0000313" key="4">
    <source>
        <dbReference type="Proteomes" id="UP000019484"/>
    </source>
</evidence>
<feature type="coiled-coil region" evidence="1">
    <location>
        <begin position="102"/>
        <end position="262"/>
    </location>
</feature>
<name>W9YMV2_9EURO</name>
<protein>
    <submittedName>
        <fullName evidence="3">Uncharacterized protein</fullName>
    </submittedName>
</protein>
<gene>
    <name evidence="3" type="ORF">A1O1_07222</name>
</gene>
<dbReference type="GeneID" id="19162084"/>
<keyword evidence="1" id="KW-0175">Coiled coil</keyword>
<dbReference type="AlphaFoldDB" id="W9YMV2"/>
<feature type="coiled-coil region" evidence="1">
    <location>
        <begin position="299"/>
        <end position="326"/>
    </location>
</feature>
<dbReference type="RefSeq" id="XP_007726285.1">
    <property type="nucleotide sequence ID" value="XM_007728095.1"/>
</dbReference>
<feature type="region of interest" description="Disordered" evidence="2">
    <location>
        <begin position="516"/>
        <end position="617"/>
    </location>
</feature>
<feature type="region of interest" description="Disordered" evidence="2">
    <location>
        <begin position="473"/>
        <end position="492"/>
    </location>
</feature>
<feature type="compositionally biased region" description="Low complexity" evidence="2">
    <location>
        <begin position="402"/>
        <end position="417"/>
    </location>
</feature>
<reference evidence="3 4" key="1">
    <citation type="submission" date="2013-03" db="EMBL/GenBank/DDBJ databases">
        <title>The Genome Sequence of Capronia coronata CBS 617.96.</title>
        <authorList>
            <consortium name="The Broad Institute Genomics Platform"/>
            <person name="Cuomo C."/>
            <person name="de Hoog S."/>
            <person name="Gorbushina A."/>
            <person name="Walker B."/>
            <person name="Young S.K."/>
            <person name="Zeng Q."/>
            <person name="Gargeya S."/>
            <person name="Fitzgerald M."/>
            <person name="Haas B."/>
            <person name="Abouelleil A."/>
            <person name="Allen A.W."/>
            <person name="Alvarado L."/>
            <person name="Arachchi H.M."/>
            <person name="Berlin A.M."/>
            <person name="Chapman S.B."/>
            <person name="Gainer-Dewar J."/>
            <person name="Goldberg J."/>
            <person name="Griggs A."/>
            <person name="Gujja S."/>
            <person name="Hansen M."/>
            <person name="Howarth C."/>
            <person name="Imamovic A."/>
            <person name="Ireland A."/>
            <person name="Larimer J."/>
            <person name="McCowan C."/>
            <person name="Murphy C."/>
            <person name="Pearson M."/>
            <person name="Poon T.W."/>
            <person name="Priest M."/>
            <person name="Roberts A."/>
            <person name="Saif S."/>
            <person name="Shea T."/>
            <person name="Sisk P."/>
            <person name="Sykes S."/>
            <person name="Wortman J."/>
            <person name="Nusbaum C."/>
            <person name="Birren B."/>
        </authorList>
    </citation>
    <scope>NUCLEOTIDE SEQUENCE [LARGE SCALE GENOMIC DNA]</scope>
    <source>
        <strain evidence="3 4">CBS 617.96</strain>
    </source>
</reference>
<evidence type="ECO:0000256" key="2">
    <source>
        <dbReference type="SAM" id="MobiDB-lite"/>
    </source>
</evidence>
<proteinExistence type="predicted"/>
<dbReference type="HOGENOM" id="CLU_008442_1_0_1"/>
<sequence length="857" mass="95191">MAAPFNTTSDRFRAFCDTNNEIPAPSSFDPRPDRIPHDVDTISSWTNDSHTAAGDLKLQCCCGRSKCIYLEHNNTLLGGIERDLETAARLGQALLTRHESYVTESQLEHERLTAYINELEKERTTLQTTNKRIAGENHELRTQLDVANTSLKESDNHVKSLEALLRDSESEIRRLNGLTRRAEELELKLLEMEKDRSTLLQRADDSEKETRNTIRRWKESELRVRQLESDIQKIEWEARQEKDRYEELVARLERERVLERELGGAEGRLKGAAALQGLKGGVSRTNVVSHFVRDILHDNATLQAGIAELRELLQASNDEVQNLRAQILEHQPVEFDHSQEEGYRSRPLSEQLDRSEASPRQVQQEVHVHHHYHAKVTGKKDRNPTIRKSIRRRAVMGPGMLPATPESSTPTTPLSQPQRVVSSPILPIALNHPQTRRTRWSLQSAATTSSLVSSFPSSPQSYFEQSSSIFDRLEAGEESSRPTSPESAAGFSEPTFLMSCPEVENEGALTDQHDEEEMDRYDHPGDLDLQDPPLEEEPRSVPDELETMESDPHDLTPKPSQILVPDPEPPDRALPVAMTDHSGNTPRVASLPLAETDPAHNSKHRTQTDSTSTPSSIYAFDDMPEMAIQPRLRRAGSHDSLVSISGMDIHLAKRPTTSRSHSASLLKGNKAYFAMSPSATRTFSAAPLTTVTEYTALSSTRFFGANASSTWTDQTAHRPQLADRNTSVSVEVLSGLARLPSPTSTSTTQQRQASPGGFGRLVGSWVRGKWGIAPMKSSEELRPSTPADPAFPSPSSPSIEAHPLSPFELPGGRTPGINQKGAIPGFRPIRNPTATGVQVTMVDAEGLKEILAEQDNR</sequence>
<dbReference type="OrthoDB" id="4088568at2759"/>
<feature type="compositionally biased region" description="Basic and acidic residues" evidence="2">
    <location>
        <begin position="331"/>
        <end position="344"/>
    </location>
</feature>
<feature type="compositionally biased region" description="Low complexity" evidence="2">
    <location>
        <begin position="737"/>
        <end position="755"/>
    </location>
</feature>
<dbReference type="STRING" id="1182541.W9YMV2"/>
<keyword evidence="4" id="KW-1185">Reference proteome</keyword>
<feature type="region of interest" description="Disordered" evidence="2">
    <location>
        <begin position="331"/>
        <end position="360"/>
    </location>
</feature>
<feature type="region of interest" description="Disordered" evidence="2">
    <location>
        <begin position="392"/>
        <end position="419"/>
    </location>
</feature>
<dbReference type="Proteomes" id="UP000019484">
    <property type="component" value="Unassembled WGS sequence"/>
</dbReference>
<dbReference type="eggNOG" id="ENOG502S0V0">
    <property type="taxonomic scope" value="Eukaryota"/>
</dbReference>
<organism evidence="3 4">
    <name type="scientific">Capronia coronata CBS 617.96</name>
    <dbReference type="NCBI Taxonomy" id="1182541"/>
    <lineage>
        <taxon>Eukaryota</taxon>
        <taxon>Fungi</taxon>
        <taxon>Dikarya</taxon>
        <taxon>Ascomycota</taxon>
        <taxon>Pezizomycotina</taxon>
        <taxon>Eurotiomycetes</taxon>
        <taxon>Chaetothyriomycetidae</taxon>
        <taxon>Chaetothyriales</taxon>
        <taxon>Herpotrichiellaceae</taxon>
        <taxon>Capronia</taxon>
    </lineage>
</organism>
<accession>W9YMV2</accession>
<feature type="region of interest" description="Disordered" evidence="2">
    <location>
        <begin position="777"/>
        <end position="832"/>
    </location>
</feature>